<evidence type="ECO:0008006" key="4">
    <source>
        <dbReference type="Google" id="ProtNLM"/>
    </source>
</evidence>
<feature type="compositionally biased region" description="Low complexity" evidence="1">
    <location>
        <begin position="113"/>
        <end position="128"/>
    </location>
</feature>
<dbReference type="GO" id="GO:0046513">
    <property type="term" value="P:ceramide biosynthetic process"/>
    <property type="evidence" value="ECO:0007669"/>
    <property type="project" value="TreeGrafter"/>
</dbReference>
<feature type="compositionally biased region" description="Acidic residues" evidence="1">
    <location>
        <begin position="230"/>
        <end position="249"/>
    </location>
</feature>
<dbReference type="PANTHER" id="PTHR12393:SF6">
    <property type="entry name" value="SPHINGOMYELIN PHOSPHODIESTERASE 2"/>
    <property type="match status" value="1"/>
</dbReference>
<dbReference type="GO" id="GO:0004620">
    <property type="term" value="F:phospholipase activity"/>
    <property type="evidence" value="ECO:0007669"/>
    <property type="project" value="TreeGrafter"/>
</dbReference>
<gene>
    <name evidence="2" type="ORF">HYH03_001613</name>
</gene>
<dbReference type="GO" id="GO:0071944">
    <property type="term" value="C:cell periphery"/>
    <property type="evidence" value="ECO:0007669"/>
    <property type="project" value="TreeGrafter"/>
</dbReference>
<feature type="region of interest" description="Disordered" evidence="1">
    <location>
        <begin position="109"/>
        <end position="131"/>
    </location>
</feature>
<dbReference type="Gene3D" id="1.25.40.20">
    <property type="entry name" value="Ankyrin repeat-containing domain"/>
    <property type="match status" value="1"/>
</dbReference>
<organism evidence="2 3">
    <name type="scientific">Edaphochlamys debaryana</name>
    <dbReference type="NCBI Taxonomy" id="47281"/>
    <lineage>
        <taxon>Eukaryota</taxon>
        <taxon>Viridiplantae</taxon>
        <taxon>Chlorophyta</taxon>
        <taxon>core chlorophytes</taxon>
        <taxon>Chlorophyceae</taxon>
        <taxon>CS clade</taxon>
        <taxon>Chlamydomonadales</taxon>
        <taxon>Chlamydomonadales incertae sedis</taxon>
        <taxon>Edaphochlamys</taxon>
    </lineage>
</organism>
<evidence type="ECO:0000256" key="1">
    <source>
        <dbReference type="SAM" id="MobiDB-lite"/>
    </source>
</evidence>
<dbReference type="GO" id="GO:0005783">
    <property type="term" value="C:endoplasmic reticulum"/>
    <property type="evidence" value="ECO:0007669"/>
    <property type="project" value="TreeGrafter"/>
</dbReference>
<name>A0A835YDB8_9CHLO</name>
<dbReference type="InterPro" id="IPR036770">
    <property type="entry name" value="Ankyrin_rpt-contain_sf"/>
</dbReference>
<comment type="caution">
    <text evidence="2">The sequence shown here is derived from an EMBL/GenBank/DDBJ whole genome shotgun (WGS) entry which is preliminary data.</text>
</comment>
<dbReference type="PANTHER" id="PTHR12393">
    <property type="entry name" value="SPHINGOMYELIN PHOSPHODIESTERASE RELATED"/>
    <property type="match status" value="1"/>
</dbReference>
<dbReference type="AlphaFoldDB" id="A0A835YDB8"/>
<accession>A0A835YDB8</accession>
<dbReference type="Proteomes" id="UP000612055">
    <property type="component" value="Unassembled WGS sequence"/>
</dbReference>
<evidence type="ECO:0000313" key="2">
    <source>
        <dbReference type="EMBL" id="KAG2500852.1"/>
    </source>
</evidence>
<feature type="region of interest" description="Disordered" evidence="1">
    <location>
        <begin position="218"/>
        <end position="254"/>
    </location>
</feature>
<protein>
    <recommendedName>
        <fullName evidence="4">Ankyrin repeat domain-containing protein</fullName>
    </recommendedName>
</protein>
<keyword evidence="3" id="KW-1185">Reference proteome</keyword>
<reference evidence="2" key="1">
    <citation type="journal article" date="2020" name="bioRxiv">
        <title>Comparative genomics of Chlamydomonas.</title>
        <authorList>
            <person name="Craig R.J."/>
            <person name="Hasan A.R."/>
            <person name="Ness R.W."/>
            <person name="Keightley P.D."/>
        </authorList>
    </citation>
    <scope>NUCLEOTIDE SEQUENCE</scope>
    <source>
        <strain evidence="2">CCAP 11/70</strain>
    </source>
</reference>
<dbReference type="OrthoDB" id="76773at2759"/>
<dbReference type="GO" id="GO:0016020">
    <property type="term" value="C:membrane"/>
    <property type="evidence" value="ECO:0007669"/>
    <property type="project" value="TreeGrafter"/>
</dbReference>
<dbReference type="EMBL" id="JAEHOE010000003">
    <property type="protein sequence ID" value="KAG2500852.1"/>
    <property type="molecule type" value="Genomic_DNA"/>
</dbReference>
<proteinExistence type="predicted"/>
<dbReference type="GO" id="GO:0030149">
    <property type="term" value="P:sphingolipid catabolic process"/>
    <property type="evidence" value="ECO:0007669"/>
    <property type="project" value="TreeGrafter"/>
</dbReference>
<sequence>MSSNEVACLLRRVCKATADAFKDRAGTIHLSRPVPCWAFAERWRDCKLLTRGQREQLVALTAASNVVPNLALALASTGLSPSGPALMSAIGAGALDSCRWLTGLGQDAPAPAPTGGASSAPEVSAAAPPAAPLEPDWGAALRHAARCGQPAACSWCLERCPTAGGAVWVKGEARAPPDRVPRIIAEGAARGGHVGLMEAAVRQVAAAEASMGSGRVLRRARSLGGGPEEGVAEPDSSTDEGEGEEEEAGAEAAGRQRDRAWWRRLCVAALEGCDLPAVQHLCRTLPYVRCRGPPDRWSANALQAGLEAALRSPTPDWADKVTWLAAHGARLDSFAYGVVGELPEAAAVERFAWLQARGMTLDTRDDWVLGPAVSRGSGRAVEWLLAEGVEPGPLYFTETARLVAEAGHGGVLRALQGHPAGGRLDPRALAACAARGGSLEVLQWACDAFASSPSCSPGMDVLLSAQLFTAAASSGSVTVLRWLAAQGCASSERAWAAAVESGCEGAVELLAELGCPKPAGGAPYIPALKAKSWSMLSVLRELGVSLGPSDGDLCSYVYDEFVTYAREPLRALQWLAAGCTLDWARLAAAAEGGWPSSRAEVAAWIRGQREGISGALESQ</sequence>
<evidence type="ECO:0000313" key="3">
    <source>
        <dbReference type="Proteomes" id="UP000612055"/>
    </source>
</evidence>